<organism evidence="3 4">
    <name type="scientific">Pseudocercospora fijiensis (strain CIRAD86)</name>
    <name type="common">Black leaf streak disease fungus</name>
    <name type="synonym">Mycosphaerella fijiensis</name>
    <dbReference type="NCBI Taxonomy" id="383855"/>
    <lineage>
        <taxon>Eukaryota</taxon>
        <taxon>Fungi</taxon>
        <taxon>Dikarya</taxon>
        <taxon>Ascomycota</taxon>
        <taxon>Pezizomycotina</taxon>
        <taxon>Dothideomycetes</taxon>
        <taxon>Dothideomycetidae</taxon>
        <taxon>Mycosphaerellales</taxon>
        <taxon>Mycosphaerellaceae</taxon>
        <taxon>Pseudocercospora</taxon>
    </lineage>
</organism>
<evidence type="ECO:0000313" key="3">
    <source>
        <dbReference type="EMBL" id="EME82072.1"/>
    </source>
</evidence>
<dbReference type="OrthoDB" id="4469945at2759"/>
<keyword evidence="1" id="KW-0732">Signal</keyword>
<sequence length="150" mass="15995">MGAGWRGLLACKCCLSAPFKSMVAVKTSDAMAPCPFSPPSPPCPICGQPTTTCVTRTSNRNGNAGRPYLKCGSCRKFITFVDKRGISSKNPECVCGKASRIQVAGKGKGRGLHYVCQSGACDFFDVARNKDGDQISLTEKLVEDLARILI</sequence>
<dbReference type="EMBL" id="KB446559">
    <property type="protein sequence ID" value="EME82072.1"/>
    <property type="molecule type" value="Genomic_DNA"/>
</dbReference>
<feature type="signal peptide" evidence="1">
    <location>
        <begin position="1"/>
        <end position="16"/>
    </location>
</feature>
<dbReference type="AlphaFoldDB" id="M3AX73"/>
<dbReference type="HOGENOM" id="CLU_146190_0_0_1"/>
<feature type="domain" description="GRF-like zinc ribbon" evidence="2">
    <location>
        <begin position="41"/>
        <end position="84"/>
    </location>
</feature>
<evidence type="ECO:0000256" key="1">
    <source>
        <dbReference type="SAM" id="SignalP"/>
    </source>
</evidence>
<accession>M3AX73</accession>
<dbReference type="RefSeq" id="XP_007927135.1">
    <property type="nucleotide sequence ID" value="XM_007928944.1"/>
</dbReference>
<dbReference type="KEGG" id="pfj:MYCFIDRAFT_77627"/>
<proteinExistence type="predicted"/>
<keyword evidence="4" id="KW-1185">Reference proteome</keyword>
<name>M3AX73_PSEFD</name>
<dbReference type="VEuPathDB" id="FungiDB:MYCFIDRAFT_77627"/>
<protein>
    <recommendedName>
        <fullName evidence="2">GRF-like zinc ribbon domain-containing protein</fullName>
    </recommendedName>
</protein>
<dbReference type="InterPro" id="IPR056444">
    <property type="entry name" value="Zn_ribbon_GRF_2"/>
</dbReference>
<dbReference type="GeneID" id="19341338"/>
<evidence type="ECO:0000313" key="4">
    <source>
        <dbReference type="Proteomes" id="UP000016932"/>
    </source>
</evidence>
<dbReference type="Proteomes" id="UP000016932">
    <property type="component" value="Unassembled WGS sequence"/>
</dbReference>
<evidence type="ECO:0000259" key="2">
    <source>
        <dbReference type="Pfam" id="PF23549"/>
    </source>
</evidence>
<reference evidence="3 4" key="1">
    <citation type="journal article" date="2012" name="PLoS Pathog.">
        <title>Diverse lifestyles and strategies of plant pathogenesis encoded in the genomes of eighteen Dothideomycetes fungi.</title>
        <authorList>
            <person name="Ohm R.A."/>
            <person name="Feau N."/>
            <person name="Henrissat B."/>
            <person name="Schoch C.L."/>
            <person name="Horwitz B.A."/>
            <person name="Barry K.W."/>
            <person name="Condon B.J."/>
            <person name="Copeland A.C."/>
            <person name="Dhillon B."/>
            <person name="Glaser F."/>
            <person name="Hesse C.N."/>
            <person name="Kosti I."/>
            <person name="LaButti K."/>
            <person name="Lindquist E.A."/>
            <person name="Lucas S."/>
            <person name="Salamov A.A."/>
            <person name="Bradshaw R.E."/>
            <person name="Ciuffetti L."/>
            <person name="Hamelin R.C."/>
            <person name="Kema G.H.J."/>
            <person name="Lawrence C."/>
            <person name="Scott J.A."/>
            <person name="Spatafora J.W."/>
            <person name="Turgeon B.G."/>
            <person name="de Wit P.J.G.M."/>
            <person name="Zhong S."/>
            <person name="Goodwin S.B."/>
            <person name="Grigoriev I.V."/>
        </authorList>
    </citation>
    <scope>NUCLEOTIDE SEQUENCE [LARGE SCALE GENOMIC DNA]</scope>
    <source>
        <strain evidence="3 4">CIRAD86</strain>
    </source>
</reference>
<gene>
    <name evidence="3" type="ORF">MYCFIDRAFT_77627</name>
</gene>
<dbReference type="eggNOG" id="ENOG502SYG5">
    <property type="taxonomic scope" value="Eukaryota"/>
</dbReference>
<feature type="chain" id="PRO_5004031599" description="GRF-like zinc ribbon domain-containing protein" evidence="1">
    <location>
        <begin position="17"/>
        <end position="150"/>
    </location>
</feature>
<dbReference type="Pfam" id="PF23549">
    <property type="entry name" value="Zn_ribbon_GRF_2"/>
    <property type="match status" value="1"/>
</dbReference>